<evidence type="ECO:0000313" key="6">
    <source>
        <dbReference type="EMBL" id="OWV33592.1"/>
    </source>
</evidence>
<dbReference type="PANTHER" id="PTHR30419">
    <property type="entry name" value="HTH-TYPE TRANSCRIPTIONAL REGULATOR YBHD"/>
    <property type="match status" value="1"/>
</dbReference>
<dbReference type="SUPFAM" id="SSF53850">
    <property type="entry name" value="Periplasmic binding protein-like II"/>
    <property type="match status" value="1"/>
</dbReference>
<dbReference type="GO" id="GO:0003677">
    <property type="term" value="F:DNA binding"/>
    <property type="evidence" value="ECO:0007669"/>
    <property type="project" value="UniProtKB-KW"/>
</dbReference>
<dbReference type="EMBL" id="NFZT01000001">
    <property type="protein sequence ID" value="OWV33592.1"/>
    <property type="molecule type" value="Genomic_DNA"/>
</dbReference>
<dbReference type="Pfam" id="PF00126">
    <property type="entry name" value="HTH_1"/>
    <property type="match status" value="1"/>
</dbReference>
<comment type="caution">
    <text evidence="6">The sequence shown here is derived from an EMBL/GenBank/DDBJ whole genome shotgun (WGS) entry which is preliminary data.</text>
</comment>
<gene>
    <name evidence="6" type="ORF">B5C34_09040</name>
</gene>
<feature type="domain" description="HTH lysR-type" evidence="5">
    <location>
        <begin position="12"/>
        <end position="64"/>
    </location>
</feature>
<dbReference type="InterPro" id="IPR050950">
    <property type="entry name" value="HTH-type_LysR_regulators"/>
</dbReference>
<accession>A0A219B5C8</accession>
<dbReference type="AlphaFoldDB" id="A0A219B5C8"/>
<protein>
    <submittedName>
        <fullName evidence="6">LysR family transcriptional regulator</fullName>
    </submittedName>
</protein>
<organism evidence="6 7">
    <name type="scientific">Pacificimonas flava</name>
    <dbReference type="NCBI Taxonomy" id="1234595"/>
    <lineage>
        <taxon>Bacteria</taxon>
        <taxon>Pseudomonadati</taxon>
        <taxon>Pseudomonadota</taxon>
        <taxon>Alphaproteobacteria</taxon>
        <taxon>Sphingomonadales</taxon>
        <taxon>Sphingosinicellaceae</taxon>
        <taxon>Pacificimonas</taxon>
    </lineage>
</organism>
<comment type="similarity">
    <text evidence="1">Belongs to the LysR transcriptional regulatory family.</text>
</comment>
<sequence>MSQQSVLLDARLRYFYEAANLGSMRLASDRIGVAVSSISRQISQLEQVFGVALIERGRRSIRLTQAGRLVHDFYKQQLADSEALTNRLQELREMKSGRVDLAIGEGFLNRSVTEALEQFQQRNPGISLTIQSPPTAEIIRMVLEDEAHIGMILSTTAEPKIRTRVSVAQPLNAVCSPGHPLAGKTSVTLADLAKHDLCLPPLEFRIRQALRAAEKRAQAWLNPAMTTTSIHMMRELAKDGQMVTILPTISIVAELEEGSLVSVPLRDEDLEHSSLSLIYRLGRQLDGAPARLLQLLEARLKTWTDS</sequence>
<dbReference type="InterPro" id="IPR036390">
    <property type="entry name" value="WH_DNA-bd_sf"/>
</dbReference>
<dbReference type="InterPro" id="IPR036388">
    <property type="entry name" value="WH-like_DNA-bd_sf"/>
</dbReference>
<keyword evidence="7" id="KW-1185">Reference proteome</keyword>
<name>A0A219B5C8_9SPHN</name>
<dbReference type="InterPro" id="IPR000847">
    <property type="entry name" value="LysR_HTH_N"/>
</dbReference>
<keyword evidence="4" id="KW-0804">Transcription</keyword>
<proteinExistence type="inferred from homology"/>
<dbReference type="Proteomes" id="UP000198462">
    <property type="component" value="Unassembled WGS sequence"/>
</dbReference>
<dbReference type="RefSeq" id="WP_088712365.1">
    <property type="nucleotide sequence ID" value="NZ_NFZT01000001.1"/>
</dbReference>
<evidence type="ECO:0000259" key="5">
    <source>
        <dbReference type="PROSITE" id="PS50931"/>
    </source>
</evidence>
<keyword evidence="2" id="KW-0805">Transcription regulation</keyword>
<evidence type="ECO:0000256" key="3">
    <source>
        <dbReference type="ARBA" id="ARBA00023125"/>
    </source>
</evidence>
<evidence type="ECO:0000256" key="4">
    <source>
        <dbReference type="ARBA" id="ARBA00023163"/>
    </source>
</evidence>
<dbReference type="PROSITE" id="PS50931">
    <property type="entry name" value="HTH_LYSR"/>
    <property type="match status" value="1"/>
</dbReference>
<dbReference type="GO" id="GO:0005829">
    <property type="term" value="C:cytosol"/>
    <property type="evidence" value="ECO:0007669"/>
    <property type="project" value="TreeGrafter"/>
</dbReference>
<dbReference type="SUPFAM" id="SSF46785">
    <property type="entry name" value="Winged helix' DNA-binding domain"/>
    <property type="match status" value="1"/>
</dbReference>
<dbReference type="OrthoDB" id="7158941at2"/>
<dbReference type="Gene3D" id="1.10.10.10">
    <property type="entry name" value="Winged helix-like DNA-binding domain superfamily/Winged helix DNA-binding domain"/>
    <property type="match status" value="1"/>
</dbReference>
<dbReference type="GO" id="GO:0003700">
    <property type="term" value="F:DNA-binding transcription factor activity"/>
    <property type="evidence" value="ECO:0007669"/>
    <property type="project" value="InterPro"/>
</dbReference>
<dbReference type="Gene3D" id="3.40.190.290">
    <property type="match status" value="1"/>
</dbReference>
<evidence type="ECO:0000256" key="1">
    <source>
        <dbReference type="ARBA" id="ARBA00009437"/>
    </source>
</evidence>
<keyword evidence="3" id="KW-0238">DNA-binding</keyword>
<reference evidence="7" key="1">
    <citation type="submission" date="2017-05" db="EMBL/GenBank/DDBJ databases">
        <authorList>
            <person name="Lin X."/>
        </authorList>
    </citation>
    <scope>NUCLEOTIDE SEQUENCE [LARGE SCALE GENOMIC DNA]</scope>
    <source>
        <strain evidence="7">JLT2012</strain>
    </source>
</reference>
<dbReference type="InterPro" id="IPR005119">
    <property type="entry name" value="LysR_subst-bd"/>
</dbReference>
<dbReference type="Pfam" id="PF03466">
    <property type="entry name" value="LysR_substrate"/>
    <property type="match status" value="1"/>
</dbReference>
<dbReference type="PANTHER" id="PTHR30419:SF8">
    <property type="entry name" value="NITROGEN ASSIMILATION TRANSCRIPTIONAL ACTIVATOR-RELATED"/>
    <property type="match status" value="1"/>
</dbReference>
<evidence type="ECO:0000256" key="2">
    <source>
        <dbReference type="ARBA" id="ARBA00023015"/>
    </source>
</evidence>
<evidence type="ECO:0000313" key="7">
    <source>
        <dbReference type="Proteomes" id="UP000198462"/>
    </source>
</evidence>